<evidence type="ECO:0000313" key="4">
    <source>
        <dbReference type="EMBL" id="SDH28595.1"/>
    </source>
</evidence>
<dbReference type="PROSITE" id="PS50293">
    <property type="entry name" value="TPR_REGION"/>
    <property type="match status" value="1"/>
</dbReference>
<dbReference type="Proteomes" id="UP000243588">
    <property type="component" value="Unassembled WGS sequence"/>
</dbReference>
<keyword evidence="3" id="KW-0732">Signal</keyword>
<keyword evidence="5" id="KW-1185">Reference proteome</keyword>
<sequence length="279" mass="32230">MRNLLYTAIFCLFTIFSFAQSAGRALNKGNEGYEQKHYTQAEAAYRIAKSKSPKSTADYNMGNTLYKQNHTKEAITALTRATKTATTKAEKHRAFHNLGNVYMKNKNYQEAEKAYKSALLNNPKDDETRYNYAVAKKLNEENPQQNDDNKDDQNKDNKDNKDDQNKDNKDNKDDQNKDNKDNKDDQNKDNKDNKDDQNKDNKDNKDDQNKDNKDNKDDQNKDNKPQNNPQAPSRDQIDRILDAMNQKEKDIQQRLINKGKKGDKGEGQAVPAGQRKKDW</sequence>
<proteinExistence type="predicted"/>
<feature type="signal peptide" evidence="3">
    <location>
        <begin position="1"/>
        <end position="21"/>
    </location>
</feature>
<feature type="compositionally biased region" description="Basic and acidic residues" evidence="2">
    <location>
        <begin position="235"/>
        <end position="252"/>
    </location>
</feature>
<organism evidence="4 5">
    <name type="scientific">Myroides phaeus</name>
    <dbReference type="NCBI Taxonomy" id="702745"/>
    <lineage>
        <taxon>Bacteria</taxon>
        <taxon>Pseudomonadati</taxon>
        <taxon>Bacteroidota</taxon>
        <taxon>Flavobacteriia</taxon>
        <taxon>Flavobacteriales</taxon>
        <taxon>Flavobacteriaceae</taxon>
        <taxon>Myroides</taxon>
    </lineage>
</organism>
<dbReference type="EMBL" id="FNDQ01000001">
    <property type="protein sequence ID" value="SDH28595.1"/>
    <property type="molecule type" value="Genomic_DNA"/>
</dbReference>
<feature type="region of interest" description="Disordered" evidence="2">
    <location>
        <begin position="137"/>
        <end position="279"/>
    </location>
</feature>
<dbReference type="InterPro" id="IPR019734">
    <property type="entry name" value="TPR_rpt"/>
</dbReference>
<dbReference type="Pfam" id="PF00515">
    <property type="entry name" value="TPR_1"/>
    <property type="match status" value="1"/>
</dbReference>
<dbReference type="PROSITE" id="PS50005">
    <property type="entry name" value="TPR"/>
    <property type="match status" value="1"/>
</dbReference>
<dbReference type="RefSeq" id="WP_090404767.1">
    <property type="nucleotide sequence ID" value="NZ_FNDQ01000001.1"/>
</dbReference>
<evidence type="ECO:0000256" key="1">
    <source>
        <dbReference type="PROSITE-ProRule" id="PRU00339"/>
    </source>
</evidence>
<gene>
    <name evidence="4" type="ORF">SAMN05421818_101179</name>
</gene>
<name>A0A1G8B621_9FLAO</name>
<feature type="compositionally biased region" description="Basic and acidic residues" evidence="2">
    <location>
        <begin position="147"/>
        <end position="224"/>
    </location>
</feature>
<protein>
    <submittedName>
        <fullName evidence="4">Tetratricopeptide repeat-containing protein</fullName>
    </submittedName>
</protein>
<dbReference type="SMART" id="SM00028">
    <property type="entry name" value="TPR"/>
    <property type="match status" value="2"/>
</dbReference>
<feature type="chain" id="PRO_5017409450" evidence="3">
    <location>
        <begin position="22"/>
        <end position="279"/>
    </location>
</feature>
<dbReference type="Gene3D" id="1.25.40.10">
    <property type="entry name" value="Tetratricopeptide repeat domain"/>
    <property type="match status" value="1"/>
</dbReference>
<evidence type="ECO:0000256" key="3">
    <source>
        <dbReference type="SAM" id="SignalP"/>
    </source>
</evidence>
<reference evidence="5" key="1">
    <citation type="submission" date="2016-10" db="EMBL/GenBank/DDBJ databases">
        <authorList>
            <person name="Varghese N."/>
            <person name="Submissions S."/>
        </authorList>
    </citation>
    <scope>NUCLEOTIDE SEQUENCE [LARGE SCALE GENOMIC DNA]</scope>
    <source>
        <strain evidence="5">DSM 23313</strain>
    </source>
</reference>
<keyword evidence="1" id="KW-0802">TPR repeat</keyword>
<evidence type="ECO:0000313" key="5">
    <source>
        <dbReference type="Proteomes" id="UP000243588"/>
    </source>
</evidence>
<evidence type="ECO:0000256" key="2">
    <source>
        <dbReference type="SAM" id="MobiDB-lite"/>
    </source>
</evidence>
<accession>A0A1G8B621</accession>
<dbReference type="STRING" id="702745.SAMN05421818_101179"/>
<dbReference type="InterPro" id="IPR011990">
    <property type="entry name" value="TPR-like_helical_dom_sf"/>
</dbReference>
<dbReference type="SUPFAM" id="SSF48452">
    <property type="entry name" value="TPR-like"/>
    <property type="match status" value="1"/>
</dbReference>
<dbReference type="AlphaFoldDB" id="A0A1G8B621"/>
<feature type="repeat" description="TPR" evidence="1">
    <location>
        <begin position="92"/>
        <end position="125"/>
    </location>
</feature>